<reference evidence="12" key="3">
    <citation type="submission" date="2018-07" db="EMBL/GenBank/DDBJ databases">
        <title>WGS assembly of Glycine max.</title>
        <authorList>
            <person name="Schmutz J."/>
            <person name="Cannon S."/>
            <person name="Schlueter J."/>
            <person name="Ma J."/>
            <person name="Mitros T."/>
            <person name="Nelson W."/>
            <person name="Hyten D."/>
            <person name="Song Q."/>
            <person name="Thelen J."/>
            <person name="Cheng J."/>
            <person name="Xu D."/>
            <person name="Hellsten U."/>
            <person name="May G."/>
            <person name="Yu Y."/>
            <person name="Sakurai T."/>
            <person name="Umezawa T."/>
            <person name="Bhattacharyya M."/>
            <person name="Sandhu D."/>
            <person name="Valliyodan B."/>
            <person name="Lindquist E."/>
            <person name="Peto M."/>
            <person name="Grant D."/>
            <person name="Shu S."/>
            <person name="Goodstein D."/>
            <person name="Barry K."/>
            <person name="Futrell-Griggs M."/>
            <person name="Abernathy B."/>
            <person name="Du J."/>
            <person name="Tian Z."/>
            <person name="Zhu L."/>
            <person name="Gill N."/>
            <person name="Joshi T."/>
            <person name="Libault M."/>
            <person name="Sethuraman A."/>
            <person name="Zhang X."/>
            <person name="Shinozaki K."/>
            <person name="Nguyen H."/>
            <person name="Wing R."/>
            <person name="Cregan P."/>
            <person name="Specht J."/>
            <person name="Grimwood J."/>
            <person name="Rokhsar D."/>
            <person name="Stacey G."/>
            <person name="Shoemaker R."/>
            <person name="Jackson S."/>
        </authorList>
    </citation>
    <scope>NUCLEOTIDE SEQUENCE</scope>
    <source>
        <tissue evidence="12">Callus</tissue>
    </source>
</reference>
<feature type="compositionally biased region" description="Polar residues" evidence="11">
    <location>
        <begin position="13"/>
        <end position="26"/>
    </location>
</feature>
<keyword evidence="6" id="KW-0809">Transit peptide</keyword>
<dbReference type="PANTHER" id="PTHR11088:SF91">
    <property type="entry name" value="ADENYLATE ISOPENTENYLTRANSFERASE 3, CHLOROPLASTIC"/>
    <property type="match status" value="1"/>
</dbReference>
<dbReference type="GO" id="GO:0009691">
    <property type="term" value="P:cytokinin biosynthetic process"/>
    <property type="evidence" value="ECO:0000318"/>
    <property type="project" value="GO_Central"/>
</dbReference>
<dbReference type="Gene3D" id="1.10.287.890">
    <property type="entry name" value="Crystal structure of tRNA isopentenylpyrophosphate transferase (bh2366) domain"/>
    <property type="match status" value="1"/>
</dbReference>
<dbReference type="GO" id="GO:0006400">
    <property type="term" value="P:tRNA modification"/>
    <property type="evidence" value="ECO:0000318"/>
    <property type="project" value="GO_Central"/>
</dbReference>
<gene>
    <name evidence="12" type="ORF">GLYMA_19G154400</name>
</gene>
<dbReference type="InterPro" id="IPR039657">
    <property type="entry name" value="Dimethylallyltransferase"/>
</dbReference>
<evidence type="ECO:0000313" key="14">
    <source>
        <dbReference type="Proteomes" id="UP000008827"/>
    </source>
</evidence>
<comment type="catalytic activity">
    <reaction evidence="8">
        <text>dimethylallyl diphosphate + ADP = N(6)-(dimethylallyl)adenosine 5'-diphosphate + diphosphate</text>
        <dbReference type="Rhea" id="RHEA:36327"/>
        <dbReference type="ChEBI" id="CHEBI:33019"/>
        <dbReference type="ChEBI" id="CHEBI:57623"/>
        <dbReference type="ChEBI" id="CHEBI:73533"/>
        <dbReference type="ChEBI" id="CHEBI:456216"/>
        <dbReference type="EC" id="2.5.1.112"/>
    </reaction>
</comment>
<dbReference type="InParanoid" id="I1N9F8"/>
<evidence type="ECO:0000313" key="13">
    <source>
        <dbReference type="EnsemblPlants" id="KRG95498"/>
    </source>
</evidence>
<dbReference type="FunFam" id="1.10.287.890:FF:000002">
    <property type="entry name" value="Adenylate isopentenyltransferase 5, chloroplastic"/>
    <property type="match status" value="1"/>
</dbReference>
<dbReference type="GO" id="GO:0052381">
    <property type="term" value="F:tRNA dimethylallyltransferase activity"/>
    <property type="evidence" value="ECO:0000318"/>
    <property type="project" value="GO_Central"/>
</dbReference>
<dbReference type="PaxDb" id="3847-GLYMA19G33680.1"/>
<keyword evidence="5" id="KW-0067">ATP-binding</keyword>
<dbReference type="OMA" id="NMHRVDA"/>
<dbReference type="Proteomes" id="UP000008827">
    <property type="component" value="Chromosome 19"/>
</dbReference>
<comment type="function">
    <text evidence="9">Involved in cytokinin biosynthesis. Catalyzes the transfer of an isopentenyl group from dimethylallyl diphosphate (DMAPP) to ATP and ADP.</text>
</comment>
<evidence type="ECO:0000256" key="2">
    <source>
        <dbReference type="ARBA" id="ARBA00022679"/>
    </source>
</evidence>
<dbReference type="Gene3D" id="3.40.50.300">
    <property type="entry name" value="P-loop containing nucleotide triphosphate hydrolases"/>
    <property type="match status" value="1"/>
</dbReference>
<evidence type="ECO:0000256" key="9">
    <source>
        <dbReference type="ARBA" id="ARBA00055191"/>
    </source>
</evidence>
<dbReference type="EnsemblPlants" id="KRG95498">
    <property type="protein sequence ID" value="KRG95498"/>
    <property type="gene ID" value="GLYMA_19G154400"/>
</dbReference>
<keyword evidence="14" id="KW-1185">Reference proteome</keyword>
<dbReference type="AlphaFoldDB" id="I1N9F8"/>
<dbReference type="SMR" id="I1N9F8"/>
<name>I1N9F8_SOYBN</name>
<evidence type="ECO:0000313" key="12">
    <source>
        <dbReference type="EMBL" id="KRG95498.1"/>
    </source>
</evidence>
<dbReference type="EC" id="2.5.1.112" evidence="10"/>
<evidence type="ECO:0000256" key="10">
    <source>
        <dbReference type="ARBA" id="ARBA00066838"/>
    </source>
</evidence>
<evidence type="ECO:0000256" key="1">
    <source>
        <dbReference type="ARBA" id="ARBA00005842"/>
    </source>
</evidence>
<evidence type="ECO:0000256" key="7">
    <source>
        <dbReference type="ARBA" id="ARBA00051744"/>
    </source>
</evidence>
<sequence length="310" mass="34727">MTMSRVMCRPTQPLKNVPTNTSSGQNQIIRPKEKVVLVMGATGSGKTRLSIDLATCFPSEIINSDKMQVYSGLDVVTNKATKEEQRGIPHHLLGTQNPNKEFTASDFCDMASHAIESITNREKVPIIVGGSNSYMEALVDKFGTRYEWCCLWVDVSTPVLHSYVAQRVDQMIGGGMVNELRPFFSPNGDYSKGIRKAIGVPEFHEYFRREAFSSTEMRMRLLQDAVREVKRNTCHLACKQLGRIQWLRSVKGWKIHRVCATPVFQKRGQEANDAWKNVVAQPCASIVSQFLYSANAVSGRVPASLQQNSH</sequence>
<dbReference type="GO" id="GO:0005739">
    <property type="term" value="C:mitochondrion"/>
    <property type="evidence" value="ECO:0000318"/>
    <property type="project" value="GO_Central"/>
</dbReference>
<dbReference type="SUPFAM" id="SSF52540">
    <property type="entry name" value="P-loop containing nucleoside triphosphate hydrolases"/>
    <property type="match status" value="1"/>
</dbReference>
<dbReference type="eggNOG" id="KOG1384">
    <property type="taxonomic scope" value="Eukaryota"/>
</dbReference>
<evidence type="ECO:0000256" key="11">
    <source>
        <dbReference type="SAM" id="MobiDB-lite"/>
    </source>
</evidence>
<organism evidence="13">
    <name type="scientific">Glycine max</name>
    <name type="common">Soybean</name>
    <name type="synonym">Glycine hispida</name>
    <dbReference type="NCBI Taxonomy" id="3847"/>
    <lineage>
        <taxon>Eukaryota</taxon>
        <taxon>Viridiplantae</taxon>
        <taxon>Streptophyta</taxon>
        <taxon>Embryophyta</taxon>
        <taxon>Tracheophyta</taxon>
        <taxon>Spermatophyta</taxon>
        <taxon>Magnoliopsida</taxon>
        <taxon>eudicotyledons</taxon>
        <taxon>Gunneridae</taxon>
        <taxon>Pentapetalae</taxon>
        <taxon>rosids</taxon>
        <taxon>fabids</taxon>
        <taxon>Fabales</taxon>
        <taxon>Fabaceae</taxon>
        <taxon>Papilionoideae</taxon>
        <taxon>50 kb inversion clade</taxon>
        <taxon>NPAAA clade</taxon>
        <taxon>indigoferoid/millettioid clade</taxon>
        <taxon>Phaseoleae</taxon>
        <taxon>Glycine</taxon>
        <taxon>Glycine subgen. Soja</taxon>
    </lineage>
</organism>
<dbReference type="STRING" id="3847.I1N9F8"/>
<dbReference type="GO" id="GO:0052622">
    <property type="term" value="F:ATP/ADP dimethylallyltransferase activity"/>
    <property type="evidence" value="ECO:0007669"/>
    <property type="project" value="UniProtKB-EC"/>
</dbReference>
<evidence type="ECO:0000256" key="5">
    <source>
        <dbReference type="ARBA" id="ARBA00022840"/>
    </source>
</evidence>
<evidence type="ECO:0000256" key="4">
    <source>
        <dbReference type="ARBA" id="ARBA00022741"/>
    </source>
</evidence>
<feature type="region of interest" description="Disordered" evidence="11">
    <location>
        <begin position="1"/>
        <end position="26"/>
    </location>
</feature>
<keyword evidence="4" id="KW-0547">Nucleotide-binding</keyword>
<reference evidence="12 13" key="1">
    <citation type="journal article" date="2010" name="Nature">
        <title>Genome sequence of the palaeopolyploid soybean.</title>
        <authorList>
            <person name="Schmutz J."/>
            <person name="Cannon S.B."/>
            <person name="Schlueter J."/>
            <person name="Ma J."/>
            <person name="Mitros T."/>
            <person name="Nelson W."/>
            <person name="Hyten D.L."/>
            <person name="Song Q."/>
            <person name="Thelen J.J."/>
            <person name="Cheng J."/>
            <person name="Xu D."/>
            <person name="Hellsten U."/>
            <person name="May G.D."/>
            <person name="Yu Y."/>
            <person name="Sakurai T."/>
            <person name="Umezawa T."/>
            <person name="Bhattacharyya M.K."/>
            <person name="Sandhu D."/>
            <person name="Valliyodan B."/>
            <person name="Lindquist E."/>
            <person name="Peto M."/>
            <person name="Grant D."/>
            <person name="Shu S."/>
            <person name="Goodstein D."/>
            <person name="Barry K."/>
            <person name="Futrell-Griggs M."/>
            <person name="Abernathy B."/>
            <person name="Du J."/>
            <person name="Tian Z."/>
            <person name="Zhu L."/>
            <person name="Gill N."/>
            <person name="Joshi T."/>
            <person name="Libault M."/>
            <person name="Sethuraman A."/>
            <person name="Zhang X.-C."/>
            <person name="Shinozaki K."/>
            <person name="Nguyen H.T."/>
            <person name="Wing R.A."/>
            <person name="Cregan P."/>
            <person name="Specht J."/>
            <person name="Grimwood J."/>
            <person name="Rokhsar D."/>
            <person name="Stacey G."/>
            <person name="Shoemaker R.C."/>
            <person name="Jackson S.A."/>
        </authorList>
    </citation>
    <scope>NUCLEOTIDE SEQUENCE [LARGE SCALE GENOMIC DNA]</scope>
    <source>
        <strain evidence="13">cv. Williams 82</strain>
        <tissue evidence="12">Callus</tissue>
    </source>
</reference>
<dbReference type="InterPro" id="IPR027417">
    <property type="entry name" value="P-loop_NTPase"/>
</dbReference>
<dbReference type="HOGENOM" id="CLU_032616_4_1_1"/>
<evidence type="ECO:0000256" key="3">
    <source>
        <dbReference type="ARBA" id="ARBA00022712"/>
    </source>
</evidence>
<reference evidence="13" key="2">
    <citation type="submission" date="2018-02" db="UniProtKB">
        <authorList>
            <consortium name="EnsemblPlants"/>
        </authorList>
    </citation>
    <scope>IDENTIFICATION</scope>
    <source>
        <strain evidence="13">Williams 82</strain>
    </source>
</reference>
<protein>
    <recommendedName>
        <fullName evidence="10">adenylate dimethylallyltransferase (ADP/ATP-dependent)</fullName>
        <ecNumber evidence="10">2.5.1.112</ecNumber>
    </recommendedName>
</protein>
<dbReference type="GO" id="GO:0009824">
    <property type="term" value="F:AMP dimethylallyltransferase activity"/>
    <property type="evidence" value="ECO:0007669"/>
    <property type="project" value="UniProtKB-ARBA"/>
</dbReference>
<keyword evidence="2" id="KW-0808">Transferase</keyword>
<dbReference type="Gramene" id="KRG95498">
    <property type="protein sequence ID" value="KRG95498"/>
    <property type="gene ID" value="GLYMA_19G154400"/>
</dbReference>
<proteinExistence type="inferred from homology"/>
<comment type="similarity">
    <text evidence="1">Belongs to the IPP transferase family.</text>
</comment>
<keyword evidence="3" id="KW-0203">Cytokinin biosynthesis</keyword>
<dbReference type="PANTHER" id="PTHR11088">
    <property type="entry name" value="TRNA DIMETHYLALLYLTRANSFERASE"/>
    <property type="match status" value="1"/>
</dbReference>
<evidence type="ECO:0000256" key="6">
    <source>
        <dbReference type="ARBA" id="ARBA00022946"/>
    </source>
</evidence>
<dbReference type="GO" id="GO:0005524">
    <property type="term" value="F:ATP binding"/>
    <property type="evidence" value="ECO:0007669"/>
    <property type="project" value="UniProtKB-KW"/>
</dbReference>
<dbReference type="Pfam" id="PF01715">
    <property type="entry name" value="IPPT"/>
    <property type="match status" value="2"/>
</dbReference>
<evidence type="ECO:0000256" key="8">
    <source>
        <dbReference type="ARBA" id="ARBA00052386"/>
    </source>
</evidence>
<accession>I1N9F8</accession>
<comment type="catalytic activity">
    <reaction evidence="7">
        <text>dimethylallyl diphosphate + ATP = N(6)-(dimethylallyl)adenosine 5'-triphosphate + diphosphate</text>
        <dbReference type="Rhea" id="RHEA:36331"/>
        <dbReference type="ChEBI" id="CHEBI:30616"/>
        <dbReference type="ChEBI" id="CHEBI:33019"/>
        <dbReference type="ChEBI" id="CHEBI:57623"/>
        <dbReference type="ChEBI" id="CHEBI:73532"/>
        <dbReference type="EC" id="2.5.1.112"/>
    </reaction>
</comment>
<dbReference type="EMBL" id="CM000852">
    <property type="protein sequence ID" value="KRG95498.1"/>
    <property type="molecule type" value="Genomic_DNA"/>
</dbReference>